<comment type="caution">
    <text evidence="2">The sequence shown here is derived from an EMBL/GenBank/DDBJ whole genome shotgun (WGS) entry which is preliminary data.</text>
</comment>
<organism evidence="2 3">
    <name type="scientific">Microdochium trichocladiopsis</name>
    <dbReference type="NCBI Taxonomy" id="1682393"/>
    <lineage>
        <taxon>Eukaryota</taxon>
        <taxon>Fungi</taxon>
        <taxon>Dikarya</taxon>
        <taxon>Ascomycota</taxon>
        <taxon>Pezizomycotina</taxon>
        <taxon>Sordariomycetes</taxon>
        <taxon>Xylariomycetidae</taxon>
        <taxon>Xylariales</taxon>
        <taxon>Microdochiaceae</taxon>
        <taxon>Microdochium</taxon>
    </lineage>
</organism>
<dbReference type="AlphaFoldDB" id="A0A9P8XYP8"/>
<protein>
    <submittedName>
        <fullName evidence="2">Uncharacterized protein</fullName>
    </submittedName>
</protein>
<sequence>MPRSTQQNTHPTLPAVATPLVSASANHDVSGNYTRGYGGTAVQTARSNDAAASTGPHSGRAHPVGNHQPSGASQADEQSNTGNDDVEPGSASVVPVSERISDPKARTALVSSGRNHHRQKCHDDDGDNDPLPPEVEVPSDRTL</sequence>
<reference evidence="2" key="1">
    <citation type="journal article" date="2021" name="Nat. Commun.">
        <title>Genetic determinants of endophytism in the Arabidopsis root mycobiome.</title>
        <authorList>
            <person name="Mesny F."/>
            <person name="Miyauchi S."/>
            <person name="Thiergart T."/>
            <person name="Pickel B."/>
            <person name="Atanasova L."/>
            <person name="Karlsson M."/>
            <person name="Huettel B."/>
            <person name="Barry K.W."/>
            <person name="Haridas S."/>
            <person name="Chen C."/>
            <person name="Bauer D."/>
            <person name="Andreopoulos W."/>
            <person name="Pangilinan J."/>
            <person name="LaButti K."/>
            <person name="Riley R."/>
            <person name="Lipzen A."/>
            <person name="Clum A."/>
            <person name="Drula E."/>
            <person name="Henrissat B."/>
            <person name="Kohler A."/>
            <person name="Grigoriev I.V."/>
            <person name="Martin F.M."/>
            <person name="Hacquard S."/>
        </authorList>
    </citation>
    <scope>NUCLEOTIDE SEQUENCE</scope>
    <source>
        <strain evidence="2">MPI-CAGE-CH-0230</strain>
    </source>
</reference>
<feature type="region of interest" description="Disordered" evidence="1">
    <location>
        <begin position="1"/>
        <end position="143"/>
    </location>
</feature>
<feature type="compositionally biased region" description="Polar residues" evidence="1">
    <location>
        <begin position="67"/>
        <end position="83"/>
    </location>
</feature>
<dbReference type="EMBL" id="JAGTJQ010000009">
    <property type="protein sequence ID" value="KAH7025231.1"/>
    <property type="molecule type" value="Genomic_DNA"/>
</dbReference>
<feature type="compositionally biased region" description="Polar residues" evidence="1">
    <location>
        <begin position="21"/>
        <end position="33"/>
    </location>
</feature>
<accession>A0A9P8XYP8</accession>
<keyword evidence="3" id="KW-1185">Reference proteome</keyword>
<evidence type="ECO:0000256" key="1">
    <source>
        <dbReference type="SAM" id="MobiDB-lite"/>
    </source>
</evidence>
<gene>
    <name evidence="2" type="ORF">B0I36DRAFT_417371</name>
</gene>
<proteinExistence type="predicted"/>
<dbReference type="GeneID" id="70191655"/>
<feature type="compositionally biased region" description="Polar residues" evidence="1">
    <location>
        <begin position="1"/>
        <end position="11"/>
    </location>
</feature>
<evidence type="ECO:0000313" key="3">
    <source>
        <dbReference type="Proteomes" id="UP000756346"/>
    </source>
</evidence>
<dbReference type="RefSeq" id="XP_046008779.1">
    <property type="nucleotide sequence ID" value="XM_046162109.1"/>
</dbReference>
<feature type="compositionally biased region" description="Polar residues" evidence="1">
    <location>
        <begin position="41"/>
        <end position="51"/>
    </location>
</feature>
<dbReference type="Proteomes" id="UP000756346">
    <property type="component" value="Unassembled WGS sequence"/>
</dbReference>
<evidence type="ECO:0000313" key="2">
    <source>
        <dbReference type="EMBL" id="KAH7025231.1"/>
    </source>
</evidence>
<name>A0A9P8XYP8_9PEZI</name>